<evidence type="ECO:0000256" key="6">
    <source>
        <dbReference type="ARBA" id="ARBA00022989"/>
    </source>
</evidence>
<dbReference type="PANTHER" id="PTHR10408:SF9">
    <property type="entry name" value="STEROL O-ACYLTRANSFERASE 2-RELATED"/>
    <property type="match status" value="1"/>
</dbReference>
<dbReference type="GO" id="GO:0008374">
    <property type="term" value="F:O-acyltransferase activity"/>
    <property type="evidence" value="ECO:0007669"/>
    <property type="project" value="InterPro"/>
</dbReference>
<evidence type="ECO:0000256" key="10">
    <source>
        <dbReference type="SAM" id="SignalP"/>
    </source>
</evidence>
<evidence type="ECO:0000256" key="3">
    <source>
        <dbReference type="ARBA" id="ARBA00022679"/>
    </source>
</evidence>
<feature type="chain" id="PRO_5035177998" description="O-acyltransferase" evidence="10">
    <location>
        <begin position="16"/>
        <end position="309"/>
    </location>
</feature>
<reference evidence="11" key="1">
    <citation type="submission" date="2019-06" db="EMBL/GenBank/DDBJ databases">
        <authorList>
            <person name="Zheng W."/>
        </authorList>
    </citation>
    <scope>NUCLEOTIDE SEQUENCE</scope>
    <source>
        <strain evidence="11">QDHG01</strain>
    </source>
</reference>
<dbReference type="Pfam" id="PF03062">
    <property type="entry name" value="MBOAT"/>
    <property type="match status" value="1"/>
</dbReference>
<evidence type="ECO:0000313" key="11">
    <source>
        <dbReference type="EMBL" id="TNV79094.1"/>
    </source>
</evidence>
<keyword evidence="5" id="KW-0256">Endoplasmic reticulum</keyword>
<dbReference type="PANTHER" id="PTHR10408">
    <property type="entry name" value="STEROL O-ACYLTRANSFERASE"/>
    <property type="match status" value="1"/>
</dbReference>
<dbReference type="EMBL" id="RRYP01009399">
    <property type="protein sequence ID" value="TNV79094.1"/>
    <property type="molecule type" value="Genomic_DNA"/>
</dbReference>
<feature type="signal peptide" evidence="10">
    <location>
        <begin position="1"/>
        <end position="15"/>
    </location>
</feature>
<protein>
    <recommendedName>
        <fullName evidence="13">O-acyltransferase</fullName>
    </recommendedName>
</protein>
<proteinExistence type="inferred from homology"/>
<dbReference type="AlphaFoldDB" id="A0A8J8NQT3"/>
<feature type="transmembrane region" description="Helical" evidence="9">
    <location>
        <begin position="281"/>
        <end position="301"/>
    </location>
</feature>
<dbReference type="GO" id="GO:0005789">
    <property type="term" value="C:endoplasmic reticulum membrane"/>
    <property type="evidence" value="ECO:0007669"/>
    <property type="project" value="UniProtKB-SubCell"/>
</dbReference>
<organism evidence="11 12">
    <name type="scientific">Halteria grandinella</name>
    <dbReference type="NCBI Taxonomy" id="5974"/>
    <lineage>
        <taxon>Eukaryota</taxon>
        <taxon>Sar</taxon>
        <taxon>Alveolata</taxon>
        <taxon>Ciliophora</taxon>
        <taxon>Intramacronucleata</taxon>
        <taxon>Spirotrichea</taxon>
        <taxon>Stichotrichia</taxon>
        <taxon>Sporadotrichida</taxon>
        <taxon>Halteriidae</taxon>
        <taxon>Halteria</taxon>
    </lineage>
</organism>
<feature type="transmembrane region" description="Helical" evidence="9">
    <location>
        <begin position="249"/>
        <end position="269"/>
    </location>
</feature>
<dbReference type="Proteomes" id="UP000785679">
    <property type="component" value="Unassembled WGS sequence"/>
</dbReference>
<keyword evidence="12" id="KW-1185">Reference proteome</keyword>
<dbReference type="InterPro" id="IPR004299">
    <property type="entry name" value="MBOAT_fam"/>
</dbReference>
<feature type="transmembrane region" description="Helical" evidence="9">
    <location>
        <begin position="147"/>
        <end position="167"/>
    </location>
</feature>
<gene>
    <name evidence="11" type="ORF">FGO68_gene11297</name>
</gene>
<evidence type="ECO:0000256" key="7">
    <source>
        <dbReference type="ARBA" id="ARBA00023136"/>
    </source>
</evidence>
<evidence type="ECO:0000256" key="8">
    <source>
        <dbReference type="ARBA" id="ARBA00023315"/>
    </source>
</evidence>
<name>A0A8J8NQT3_HALGN</name>
<comment type="similarity">
    <text evidence="2">Belongs to the membrane-bound acyltransferase family. Sterol o-acyltransferase subfamily.</text>
</comment>
<evidence type="ECO:0000256" key="2">
    <source>
        <dbReference type="ARBA" id="ARBA00009010"/>
    </source>
</evidence>
<evidence type="ECO:0000256" key="9">
    <source>
        <dbReference type="SAM" id="Phobius"/>
    </source>
</evidence>
<dbReference type="OrthoDB" id="311973at2759"/>
<evidence type="ECO:0000256" key="5">
    <source>
        <dbReference type="ARBA" id="ARBA00022824"/>
    </source>
</evidence>
<evidence type="ECO:0000313" key="12">
    <source>
        <dbReference type="Proteomes" id="UP000785679"/>
    </source>
</evidence>
<keyword evidence="8" id="KW-0012">Acyltransferase</keyword>
<evidence type="ECO:0008006" key="13">
    <source>
        <dbReference type="Google" id="ProtNLM"/>
    </source>
</evidence>
<evidence type="ECO:0000256" key="1">
    <source>
        <dbReference type="ARBA" id="ARBA00004477"/>
    </source>
</evidence>
<sequence>MEVLLFVAVLLTIRSNPEWPLTHHIFLGIQTQVIFCKSHSYFVTNNEMRSNKQAVLKESAKEQKDKSTDTTKIEYPANITLSDWLLFFFSPTLVYELNFPRRKHFRPIYFLCHALMFIANMFIQYMVVTEDIMPIITSNTHAPFIELYLQLQMPLILMIMLMVFLLFESFPNALSELTLFADREFYQDWWNATSVEEFYGKWLKPSYLFYYRHVLIVLQREYGVSPSKARAITNLVSSAMQELIMIMSFQVYGLHLFKAQLVATLWSFIQFKYQPFNKETMNAIVLTGFLVGAPLLLTLYIRDFTQAYY</sequence>
<keyword evidence="4 9" id="KW-0812">Transmembrane</keyword>
<keyword evidence="10" id="KW-0732">Signal</keyword>
<evidence type="ECO:0000256" key="4">
    <source>
        <dbReference type="ARBA" id="ARBA00022692"/>
    </source>
</evidence>
<dbReference type="PIRSF" id="PIRSF000439">
    <property type="entry name" value="Oat_ACAT_DAG_ARE"/>
    <property type="match status" value="1"/>
</dbReference>
<comment type="caution">
    <text evidence="11">The sequence shown here is derived from an EMBL/GenBank/DDBJ whole genome shotgun (WGS) entry which is preliminary data.</text>
</comment>
<keyword evidence="3" id="KW-0808">Transferase</keyword>
<comment type="subcellular location">
    <subcellularLocation>
        <location evidence="1">Endoplasmic reticulum membrane</location>
        <topology evidence="1">Multi-pass membrane protein</topology>
    </subcellularLocation>
</comment>
<keyword evidence="7 9" id="KW-0472">Membrane</keyword>
<feature type="transmembrane region" description="Helical" evidence="9">
    <location>
        <begin position="107"/>
        <end position="127"/>
    </location>
</feature>
<dbReference type="InterPro" id="IPR014371">
    <property type="entry name" value="Oat_ACAT_DAG_ARE"/>
</dbReference>
<accession>A0A8J8NQT3</accession>
<keyword evidence="6 9" id="KW-1133">Transmembrane helix</keyword>